<dbReference type="PANTHER" id="PTHR11373:SF4">
    <property type="entry name" value="DEOXYNUCLEOSIDE TRIPHOSPHATE TRIPHOSPHOHYDROLASE SAMHD1"/>
    <property type="match status" value="1"/>
</dbReference>
<accession>A0A223KVU9</accession>
<dbReference type="PANTHER" id="PTHR11373">
    <property type="entry name" value="DEOXYNUCLEOSIDE TRIPHOSPHATE TRIPHOSPHOHYDROLASE"/>
    <property type="match status" value="1"/>
</dbReference>
<dbReference type="InterPro" id="IPR050135">
    <property type="entry name" value="dGTPase-like"/>
</dbReference>
<dbReference type="STRING" id="1314751.GCA_001591425_01906"/>
<dbReference type="GO" id="GO:0006203">
    <property type="term" value="P:dGTP catabolic process"/>
    <property type="evidence" value="ECO:0007669"/>
    <property type="project" value="TreeGrafter"/>
</dbReference>
<dbReference type="CDD" id="cd00077">
    <property type="entry name" value="HDc"/>
    <property type="match status" value="1"/>
</dbReference>
<dbReference type="InterPro" id="IPR003607">
    <property type="entry name" value="HD/PDEase_dom"/>
</dbReference>
<dbReference type="GO" id="GO:0008832">
    <property type="term" value="F:dGTPase activity"/>
    <property type="evidence" value="ECO:0007669"/>
    <property type="project" value="TreeGrafter"/>
</dbReference>
<dbReference type="InterPro" id="IPR045509">
    <property type="entry name" value="HD_assoc_2"/>
</dbReference>
<protein>
    <recommendedName>
        <fullName evidence="1">HD/PDEase domain-containing protein</fullName>
    </recommendedName>
</protein>
<keyword evidence="3" id="KW-1185">Reference proteome</keyword>
<sequence>MLYTAENIFIKSVLDPIHGLIKMTEEEMEIISHPLFNRLRRIKQNTFLYYVFPSANHTRFEHSIGVMHLASEMFLSAIRNGDIVKNKQRKYNIKEDSNIVDSKYLQESEFVNAYLNLRIAALLHDIGHGPMSHLFDKFAPKSNDFLEMVKNDQSIKFCNEFAAALDKIIKNSNNDQVEHEYVSYYFTVKILLDLGFSEERIKTILTIMNENLNLKQININGHSLTPFLNQIVAGAPLDCDRMDYLLRDSYFTGVRYGKYDLNRLLKSLLGYIDNETNKIRLGIKNSGLPAIENFLQARYELYIQVYFHKTNQSCNTMLLASTATLINNQHKFVNCNSVKEFIEAYLKLSDEKFLDDLENAITNEIEKSILTDLRNRRLWKRLVEIFPEEEKMRKSDIENRLKGITGYLDNKYPDLMPWVKPNFISNDPLKDLNGEKAVLLKKDNDENHIIAKRDDWIQDSIIFKALSQNYLVGRIYIKVRNDEDSRNNFRRIKSELKELLKQNF</sequence>
<organism evidence="2 3">
    <name type="scientific">Sutcliffiella cohnii</name>
    <dbReference type="NCBI Taxonomy" id="33932"/>
    <lineage>
        <taxon>Bacteria</taxon>
        <taxon>Bacillati</taxon>
        <taxon>Bacillota</taxon>
        <taxon>Bacilli</taxon>
        <taxon>Bacillales</taxon>
        <taxon>Bacillaceae</taxon>
        <taxon>Sutcliffiella</taxon>
    </lineage>
</organism>
<proteinExistence type="predicted"/>
<name>A0A223KVU9_9BACI</name>
<gene>
    <name evidence="2" type="ORF">BC6307_21100</name>
</gene>
<dbReference type="SUPFAM" id="SSF109604">
    <property type="entry name" value="HD-domain/PDEase-like"/>
    <property type="match status" value="1"/>
</dbReference>
<dbReference type="Gene3D" id="1.10.3210.10">
    <property type="entry name" value="Hypothetical protein af1432"/>
    <property type="match status" value="1"/>
</dbReference>
<dbReference type="Pfam" id="PF19276">
    <property type="entry name" value="HD_assoc_2"/>
    <property type="match status" value="1"/>
</dbReference>
<dbReference type="RefSeq" id="WP_066415159.1">
    <property type="nucleotide sequence ID" value="NZ_CP018866.1"/>
</dbReference>
<dbReference type="SMART" id="SM00471">
    <property type="entry name" value="HDc"/>
    <property type="match status" value="1"/>
</dbReference>
<reference evidence="2 3" key="1">
    <citation type="submission" date="2016-12" db="EMBL/GenBank/DDBJ databases">
        <title>The whole genome sequencing and assembly of Bacillus cohnii DSM 6307T strain.</title>
        <authorList>
            <person name="Lee Y.-J."/>
            <person name="Yi H."/>
            <person name="Bahn Y.-S."/>
            <person name="Kim J.F."/>
            <person name="Lee D.-W."/>
        </authorList>
    </citation>
    <scope>NUCLEOTIDE SEQUENCE [LARGE SCALE GENOMIC DNA]</scope>
    <source>
        <strain evidence="2 3">DSM 6307</strain>
    </source>
</reference>
<dbReference type="AlphaFoldDB" id="A0A223KVU9"/>
<dbReference type="EMBL" id="CP018866">
    <property type="protein sequence ID" value="AST93586.1"/>
    <property type="molecule type" value="Genomic_DNA"/>
</dbReference>
<evidence type="ECO:0000259" key="1">
    <source>
        <dbReference type="SMART" id="SM00471"/>
    </source>
</evidence>
<dbReference type="KEGG" id="bcoh:BC6307_21100"/>
<evidence type="ECO:0000313" key="2">
    <source>
        <dbReference type="EMBL" id="AST93586.1"/>
    </source>
</evidence>
<feature type="domain" description="HD/PDEase" evidence="1">
    <location>
        <begin position="55"/>
        <end position="254"/>
    </location>
</feature>
<evidence type="ECO:0000313" key="3">
    <source>
        <dbReference type="Proteomes" id="UP000215224"/>
    </source>
</evidence>
<dbReference type="Proteomes" id="UP000215224">
    <property type="component" value="Chromosome"/>
</dbReference>